<feature type="compositionally biased region" description="Polar residues" evidence="1">
    <location>
        <begin position="228"/>
        <end position="241"/>
    </location>
</feature>
<keyword evidence="3" id="KW-1185">Reference proteome</keyword>
<dbReference type="GeneID" id="10527978"/>
<evidence type="ECO:0008006" key="4">
    <source>
        <dbReference type="Google" id="ProtNLM"/>
    </source>
</evidence>
<reference key="1">
    <citation type="submission" date="2007-01" db="EMBL/GenBank/DDBJ databases">
        <title>The Genome Sequence of Puccinia graminis f. sp. tritici Strain CRL 75-36-700-3.</title>
        <authorList>
            <consortium name="The Broad Institute Genome Sequencing Platform"/>
            <person name="Birren B."/>
            <person name="Lander E."/>
            <person name="Galagan J."/>
            <person name="Nusbaum C."/>
            <person name="Devon K."/>
            <person name="Cuomo C."/>
            <person name="Jaffe D."/>
            <person name="Butler J."/>
            <person name="Alvarez P."/>
            <person name="Gnerre S."/>
            <person name="Grabherr M."/>
            <person name="Mauceli E."/>
            <person name="Brockman W."/>
            <person name="Young S."/>
            <person name="LaButti K."/>
            <person name="Sykes S."/>
            <person name="DeCaprio D."/>
            <person name="Crawford M."/>
            <person name="Koehrsen M."/>
            <person name="Engels R."/>
            <person name="Montgomery P."/>
            <person name="Pearson M."/>
            <person name="Howarth C."/>
            <person name="Larson L."/>
            <person name="White J."/>
            <person name="Zeng Q."/>
            <person name="Kodira C."/>
            <person name="Yandava C."/>
            <person name="Alvarado L."/>
            <person name="O'Leary S."/>
            <person name="Szabo L."/>
            <person name="Dean R."/>
            <person name="Schein J."/>
        </authorList>
    </citation>
    <scope>NUCLEOTIDE SEQUENCE</scope>
    <source>
        <strain>CRL 75-36-700-3</strain>
    </source>
</reference>
<feature type="compositionally biased region" description="Basic and acidic residues" evidence="1">
    <location>
        <begin position="305"/>
        <end position="324"/>
    </location>
</feature>
<dbReference type="AlphaFoldDB" id="E3JQY3"/>
<dbReference type="InParanoid" id="E3JQY3"/>
<dbReference type="PANTHER" id="PTHR35871">
    <property type="entry name" value="EXPRESSED PROTEIN"/>
    <property type="match status" value="1"/>
</dbReference>
<evidence type="ECO:0000313" key="2">
    <source>
        <dbReference type="EMBL" id="EFP74316.1"/>
    </source>
</evidence>
<accession>E3JQY3</accession>
<dbReference type="Proteomes" id="UP000008783">
    <property type="component" value="Unassembled WGS sequence"/>
</dbReference>
<evidence type="ECO:0000256" key="1">
    <source>
        <dbReference type="SAM" id="MobiDB-lite"/>
    </source>
</evidence>
<dbReference type="OrthoDB" id="5400049at2759"/>
<feature type="region of interest" description="Disordered" evidence="1">
    <location>
        <begin position="222"/>
        <end position="349"/>
    </location>
</feature>
<dbReference type="PANTHER" id="PTHR35871:SF1">
    <property type="entry name" value="CXC1-LIKE CYSTEINE CLUSTER ASSOCIATED WITH KDZ TRANSPOSASES DOMAIN-CONTAINING PROTEIN"/>
    <property type="match status" value="1"/>
</dbReference>
<sequence>MAVSNGCKGQRRRRRRELNNKNLTNTQAAKTAKSRSKKSKAKTKTPKQLESSKPKKALKSKTVLVTSDGDDSEIECLNPYRQDKQIICLDSEDDDTELDASRCDHAVNQIDPTSAICFDESEINLADSLNPVASKSNHHSTNSHSELPTEISGFEDNTFDLYEKKMDERNQANNLVLYMEAAIQDDTSDEEAPEDEDDLLQEMWLVFYGPVSYAETQPRKRVLKSGKSGYQQPVASSNPLSQKLVPRALPRQTKHDRKNKQLKALGPNNNIMQNFLMKQPTSTTQEESDAAIDPNLNEATLEDTNLEKSIGKDETRKQLNDEQARYLAAPKASKSTSDAQRTEARSKRAQAQWDELNTAISSATAILYEKAKKDKKVKIPQSTIDNLKEFNTLRYQYIMDGTPLPTSAASLATARSSLRRHSKMVGPQKPKCGNYLAKLICKQAQHVITYREIPTNKGGNRKNHRSMLNNPQLKEALFKWAASQLPGVVTPLTFRSHVVNELLPNFGLDATLSRNAATRWMYKLGYRPQEHKKALYFDGHERPDVVQARSEYIKNYTMYRKRSRMYDLETFQLSSNVDPEHLNDMKETVFVYHDESTTHAKERPKSTWLLPGTSKIRSKNTGRLIHISNFILETTGQLKLSDEEFNKSQHDASTKPESADAATIIYPGSNGDNWWDMEQLCHQVLQKAIPIFELLHPHSQAVFVFDCSSAHDAYAKTALRVQNMNLSPGGKQSLLRDSVIPTDDPCIPTHLRGLPQTFFYNASHPNPKLAGKAKGVQAIFEERGLWQHYSAKAKQEKKPSLNLRCSICAASNIQKDVIERSARLVRQAEESGYFLPHKQSLSEIDVPDDSHNEIINQIPTQSNTKTCCWSMILSCQSDFTNERPLLQAIIEDAGHLNDSQKMESRLPTPAIPKFWESNPQNL</sequence>
<organism evidence="2 3">
    <name type="scientific">Puccinia graminis f. sp. tritici (strain CRL 75-36-700-3 / race SCCL)</name>
    <name type="common">Black stem rust fungus</name>
    <dbReference type="NCBI Taxonomy" id="418459"/>
    <lineage>
        <taxon>Eukaryota</taxon>
        <taxon>Fungi</taxon>
        <taxon>Dikarya</taxon>
        <taxon>Basidiomycota</taxon>
        <taxon>Pucciniomycotina</taxon>
        <taxon>Pucciniomycetes</taxon>
        <taxon>Pucciniales</taxon>
        <taxon>Pucciniaceae</taxon>
        <taxon>Puccinia</taxon>
    </lineage>
</organism>
<evidence type="ECO:0000313" key="3">
    <source>
        <dbReference type="Proteomes" id="UP000008783"/>
    </source>
</evidence>
<dbReference type="EMBL" id="DS178262">
    <property type="protein sequence ID" value="EFP74316.1"/>
    <property type="molecule type" value="Genomic_DNA"/>
</dbReference>
<reference evidence="3" key="2">
    <citation type="journal article" date="2011" name="Proc. Natl. Acad. Sci. U.S.A.">
        <title>Obligate biotrophy features unraveled by the genomic analysis of rust fungi.</title>
        <authorList>
            <person name="Duplessis S."/>
            <person name="Cuomo C.A."/>
            <person name="Lin Y.-C."/>
            <person name="Aerts A."/>
            <person name="Tisserant E."/>
            <person name="Veneault-Fourrey C."/>
            <person name="Joly D.L."/>
            <person name="Hacquard S."/>
            <person name="Amselem J."/>
            <person name="Cantarel B.L."/>
            <person name="Chiu R."/>
            <person name="Coutinho P.M."/>
            <person name="Feau N."/>
            <person name="Field M."/>
            <person name="Frey P."/>
            <person name="Gelhaye E."/>
            <person name="Goldberg J."/>
            <person name="Grabherr M.G."/>
            <person name="Kodira C.D."/>
            <person name="Kohler A."/>
            <person name="Kuees U."/>
            <person name="Lindquist E.A."/>
            <person name="Lucas S.M."/>
            <person name="Mago R."/>
            <person name="Mauceli E."/>
            <person name="Morin E."/>
            <person name="Murat C."/>
            <person name="Pangilinan J.L."/>
            <person name="Park R."/>
            <person name="Pearson M."/>
            <person name="Quesneville H."/>
            <person name="Rouhier N."/>
            <person name="Sakthikumar S."/>
            <person name="Salamov A.A."/>
            <person name="Schmutz J."/>
            <person name="Selles B."/>
            <person name="Shapiro H."/>
            <person name="Tanguay P."/>
            <person name="Tuskan G.A."/>
            <person name="Henrissat B."/>
            <person name="Van de Peer Y."/>
            <person name="Rouze P."/>
            <person name="Ellis J.G."/>
            <person name="Dodds P.N."/>
            <person name="Schein J.E."/>
            <person name="Zhong S."/>
            <person name="Hamelin R.C."/>
            <person name="Grigoriev I.V."/>
            <person name="Szabo L.J."/>
            <person name="Martin F."/>
        </authorList>
    </citation>
    <scope>NUCLEOTIDE SEQUENCE [LARGE SCALE GENOMIC DNA]</scope>
    <source>
        <strain evidence="3">CRL 75-36-700-3 / race SCCL</strain>
    </source>
</reference>
<proteinExistence type="predicted"/>
<dbReference type="VEuPathDB" id="FungiDB:PGTG_00272"/>
<protein>
    <recommendedName>
        <fullName evidence="4">DDE-1 domain-containing protein</fullName>
    </recommendedName>
</protein>
<dbReference type="RefSeq" id="XP_003307322.1">
    <property type="nucleotide sequence ID" value="XM_003307274.1"/>
</dbReference>
<feature type="region of interest" description="Disordered" evidence="1">
    <location>
        <begin position="900"/>
        <end position="922"/>
    </location>
</feature>
<name>E3JQY3_PUCGT</name>
<feature type="region of interest" description="Disordered" evidence="1">
    <location>
        <begin position="1"/>
        <end position="64"/>
    </location>
</feature>
<dbReference type="KEGG" id="pgr:PGTG_00272"/>
<feature type="compositionally biased region" description="Basic residues" evidence="1">
    <location>
        <begin position="32"/>
        <end position="45"/>
    </location>
</feature>
<dbReference type="HOGENOM" id="CLU_005726_6_0_1"/>
<gene>
    <name evidence="2" type="ORF">PGTG_00272</name>
</gene>
<feature type="compositionally biased region" description="Basic residues" evidence="1">
    <location>
        <begin position="252"/>
        <end position="261"/>
    </location>
</feature>